<evidence type="ECO:0000256" key="8">
    <source>
        <dbReference type="ARBA" id="ARBA00023326"/>
    </source>
</evidence>
<dbReference type="GeneID" id="34518685"/>
<dbReference type="InterPro" id="IPR040720">
    <property type="entry name" value="GH81_C"/>
</dbReference>
<dbReference type="AlphaFoldDB" id="W6MTW7"/>
<keyword evidence="7" id="KW-0961">Cell wall biogenesis/degradation</keyword>
<keyword evidence="12" id="KW-1185">Reference proteome</keyword>
<keyword evidence="8" id="KW-0624">Polysaccharide degradation</keyword>
<keyword evidence="6" id="KW-0326">Glycosidase</keyword>
<dbReference type="PANTHER" id="PTHR31983">
    <property type="entry name" value="ENDO-1,3(4)-BETA-GLUCANASE 1"/>
    <property type="match status" value="1"/>
</dbReference>
<feature type="domain" description="Glycosyl hydrolase family 81 N-terminal" evidence="9">
    <location>
        <begin position="31"/>
        <end position="340"/>
    </location>
</feature>
<dbReference type="GO" id="GO:0052861">
    <property type="term" value="F:endo-1,3(4)-beta-glucanase activity"/>
    <property type="evidence" value="ECO:0007669"/>
    <property type="project" value="InterPro"/>
</dbReference>
<gene>
    <name evidence="11" type="ORF">KUCA_T00001252001</name>
</gene>
<dbReference type="RefSeq" id="XP_022457297.1">
    <property type="nucleotide sequence ID" value="XM_022605871.1"/>
</dbReference>
<evidence type="ECO:0000256" key="3">
    <source>
        <dbReference type="ARBA" id="ARBA00012780"/>
    </source>
</evidence>
<comment type="similarity">
    <text evidence="2">Belongs to the glycosyl hydrolase 81 family.</text>
</comment>
<feature type="domain" description="Glycosyl hydrolase family 81 C-terminal" evidence="10">
    <location>
        <begin position="350"/>
        <end position="701"/>
    </location>
</feature>
<dbReference type="PROSITE" id="PS52008">
    <property type="entry name" value="GH81"/>
    <property type="match status" value="1"/>
</dbReference>
<proteinExistence type="inferred from homology"/>
<evidence type="ECO:0000259" key="9">
    <source>
        <dbReference type="Pfam" id="PF03639"/>
    </source>
</evidence>
<dbReference type="EMBL" id="HG793125">
    <property type="protein sequence ID" value="CDK25285.1"/>
    <property type="molecule type" value="Genomic_DNA"/>
</dbReference>
<keyword evidence="4" id="KW-0378">Hydrolase</keyword>
<evidence type="ECO:0000256" key="5">
    <source>
        <dbReference type="ARBA" id="ARBA00023277"/>
    </source>
</evidence>
<comment type="catalytic activity">
    <reaction evidence="1">
        <text>Hydrolysis of (1-&gt;3)-beta-D-glucosidic linkages in (1-&gt;3)-beta-D-glucans.</text>
        <dbReference type="EC" id="3.2.1.39"/>
    </reaction>
</comment>
<dbReference type="GO" id="GO:0030036">
    <property type="term" value="P:actin cytoskeleton organization"/>
    <property type="evidence" value="ECO:0007669"/>
    <property type="project" value="EnsemblFungi"/>
</dbReference>
<dbReference type="InterPro" id="IPR040451">
    <property type="entry name" value="GH81_N"/>
</dbReference>
<dbReference type="Gene3D" id="1.10.287.1170">
    <property type="entry name" value="glycoside hydrolase family 81 endo-[beta] glucanase"/>
    <property type="match status" value="1"/>
</dbReference>
<evidence type="ECO:0000256" key="1">
    <source>
        <dbReference type="ARBA" id="ARBA00000382"/>
    </source>
</evidence>
<evidence type="ECO:0000313" key="11">
    <source>
        <dbReference type="EMBL" id="CDK25285.1"/>
    </source>
</evidence>
<evidence type="ECO:0000259" key="10">
    <source>
        <dbReference type="Pfam" id="PF17652"/>
    </source>
</evidence>
<dbReference type="GO" id="GO:0042973">
    <property type="term" value="F:glucan endo-1,3-beta-D-glucosidase activity"/>
    <property type="evidence" value="ECO:0007669"/>
    <property type="project" value="UniProtKB-EC"/>
</dbReference>
<organism evidence="11 12">
    <name type="scientific">Kuraishia capsulata CBS 1993</name>
    <dbReference type="NCBI Taxonomy" id="1382522"/>
    <lineage>
        <taxon>Eukaryota</taxon>
        <taxon>Fungi</taxon>
        <taxon>Dikarya</taxon>
        <taxon>Ascomycota</taxon>
        <taxon>Saccharomycotina</taxon>
        <taxon>Pichiomycetes</taxon>
        <taxon>Pichiales</taxon>
        <taxon>Pichiaceae</taxon>
        <taxon>Kuraishia</taxon>
    </lineage>
</organism>
<sequence length="709" mass="76544">MSTFATPATTSGSLFTAIATSSPNFPNKSSPVSIPSGVSSSGPIETNNFYGNILLDDQTSYVYTHPYVVWYSNSSGTEGLAVNYSTASQRVSGPGTTAPVEYFLSPAGNKCLVLGASEFDSSMSLKIDTPKRFSVNAKFASAKYGTMTCPLLQGIGFVTGVYDDLTPVIHSGVGISSVSGGTAPRSGINKYVIKLSNDTTWTMFVTVPSGQSLSFSLDGSSKIVGSNSVSGAVVQICCGTDSSFDSAAGCYPTACTLSGSVSGSKGTYALSYTTSGTSNSGKTLMFALPHQVDSFTSTTSGSKTSAELTDTVHGTVVGYLTKKFEMSETLPTSMSLAPFTTISGWSKPNYTSAQLSAIKTAAEADANDDVASLSNLDSMYYSGKILDKFAYVLYTIYYVLEDESLAKTFLAKMKTAMERFTGNNQTYPLAYDTTWKGIVSEAGLSGDSGADFGNTYYNDHHFHYGYHVHAAAIIAKVDKDLGGSWLSDNKDWVNALVRDYANPNDSDSYFPVFRNFDFFIGHSFAHGITVYADGKDEESSSEDYNSIYAMKIWGDVIGDTNMVNRANLILSIMRRSIGTYMLYKDDNSVEPSNFIGNKCSGIKFENKIDHTTYFGTNEEYIHGIHMLPITPVSSWIRDPTFVKQEWEEKLSSLIDSVSSGWKGVLMLNVALYDPQEAYSFFSGSSFSSDYLDDGQTKTWCLVYSAGVMS</sequence>
<keyword evidence="5" id="KW-0119">Carbohydrate metabolism</keyword>
<evidence type="ECO:0000256" key="4">
    <source>
        <dbReference type="ARBA" id="ARBA00022801"/>
    </source>
</evidence>
<dbReference type="HOGENOM" id="CLU_005482_2_1_1"/>
<dbReference type="GO" id="GO:0009986">
    <property type="term" value="C:cell surface"/>
    <property type="evidence" value="ECO:0007669"/>
    <property type="project" value="TreeGrafter"/>
</dbReference>
<dbReference type="Pfam" id="PF17652">
    <property type="entry name" value="Glyco_hydro81C"/>
    <property type="match status" value="1"/>
</dbReference>
<dbReference type="Gene3D" id="2.70.98.30">
    <property type="entry name" value="Golgi alpha-mannosidase II, domain 4"/>
    <property type="match status" value="1"/>
</dbReference>
<dbReference type="Gene3D" id="1.20.5.420">
    <property type="entry name" value="Immunoglobulin FC, subunit C"/>
    <property type="match status" value="1"/>
</dbReference>
<dbReference type="OrthoDB" id="4473401at2759"/>
<dbReference type="PANTHER" id="PTHR31983:SF0">
    <property type="entry name" value="GLUCAN ENDO-1,3-BETA-D-GLUCOSIDASE 2"/>
    <property type="match status" value="1"/>
</dbReference>
<dbReference type="GO" id="GO:0071555">
    <property type="term" value="P:cell wall organization"/>
    <property type="evidence" value="ECO:0007669"/>
    <property type="project" value="UniProtKB-KW"/>
</dbReference>
<protein>
    <recommendedName>
        <fullName evidence="3">glucan endo-1,3-beta-D-glucosidase</fullName>
        <ecNumber evidence="3">3.2.1.39</ecNumber>
    </recommendedName>
</protein>
<evidence type="ECO:0000256" key="2">
    <source>
        <dbReference type="ARBA" id="ARBA00010730"/>
    </source>
</evidence>
<dbReference type="EC" id="3.2.1.39" evidence="3"/>
<evidence type="ECO:0000256" key="6">
    <source>
        <dbReference type="ARBA" id="ARBA00023295"/>
    </source>
</evidence>
<dbReference type="STRING" id="1382522.W6MTW7"/>
<name>W6MTW7_9ASCO</name>
<evidence type="ECO:0000313" key="12">
    <source>
        <dbReference type="Proteomes" id="UP000019384"/>
    </source>
</evidence>
<dbReference type="Proteomes" id="UP000019384">
    <property type="component" value="Unassembled WGS sequence"/>
</dbReference>
<reference evidence="11" key="1">
    <citation type="submission" date="2013-12" db="EMBL/GenBank/DDBJ databases">
        <authorList>
            <person name="Genoscope - CEA"/>
        </authorList>
    </citation>
    <scope>NUCLEOTIDE SEQUENCE</scope>
    <source>
        <strain evidence="11">CBS 1993</strain>
    </source>
</reference>
<evidence type="ECO:0000256" key="7">
    <source>
        <dbReference type="ARBA" id="ARBA00023316"/>
    </source>
</evidence>
<dbReference type="Pfam" id="PF03639">
    <property type="entry name" value="Glyco_hydro_81"/>
    <property type="match status" value="1"/>
</dbReference>
<dbReference type="InterPro" id="IPR005200">
    <property type="entry name" value="Endo-beta-glucanase"/>
</dbReference>
<accession>W6MTW7</accession>
<reference evidence="11" key="2">
    <citation type="submission" date="2014-02" db="EMBL/GenBank/DDBJ databases">
        <title>Complete DNA sequence of /Kuraishia capsulata/ illustrates novel genomic features among budding yeasts (/Saccharomycotina/).</title>
        <authorList>
            <person name="Morales L."/>
            <person name="Noel B."/>
            <person name="Porcel B."/>
            <person name="Marcet-Houben M."/>
            <person name="Hullo M-F."/>
            <person name="Sacerdot C."/>
            <person name="Tekaia F."/>
            <person name="Leh-Louis V."/>
            <person name="Despons L."/>
            <person name="Khanna V."/>
            <person name="Aury J-M."/>
            <person name="Barbe V."/>
            <person name="Couloux A."/>
            <person name="Labadie K."/>
            <person name="Pelletier E."/>
            <person name="Souciet J-L."/>
            <person name="Boekhout T."/>
            <person name="Gabaldon T."/>
            <person name="Wincker P."/>
            <person name="Dujon B."/>
        </authorList>
    </citation>
    <scope>NUCLEOTIDE SEQUENCE</scope>
    <source>
        <strain evidence="11">CBS 1993</strain>
    </source>
</reference>
<dbReference type="GO" id="GO:0000272">
    <property type="term" value="P:polysaccharide catabolic process"/>
    <property type="evidence" value="ECO:0007669"/>
    <property type="project" value="UniProtKB-KW"/>
</dbReference>